<comment type="caution">
    <text evidence="1">The sequence shown here is derived from an EMBL/GenBank/DDBJ whole genome shotgun (WGS) entry which is preliminary data.</text>
</comment>
<sequence length="293" mass="33180">MREFEQNIMNLFGSQGKSWLQALPATLKKLATEWKLSDLKPLPNLSYNFVVKAMHGQQLPVVLKLSCDATSMRNEVKALQHFQGHGCIKLLKINWQHHAILLEQAIPGQTLKTHYPLQFSEAVNAYASVVEMLLHKPTISQRFPMVHDWLKALDEACNSHIPNSLLLQAIALKNDLLNSPESYFVLHGDLHHDNILMHKGQWVAIDPKGIVGEKAFEAAAFDFITRAELANEADVKDILQMRIHILANTLNLSPVRLTQWIFVRLILAAAWFAEDKGDPSYPLILARILRPLL</sequence>
<dbReference type="AlphaFoldDB" id="A0A433JGN4"/>
<dbReference type="RefSeq" id="WP_126954963.1">
    <property type="nucleotide sequence ID" value="NZ_RZGR01000043.1"/>
</dbReference>
<proteinExistence type="predicted"/>
<dbReference type="EMBL" id="RZGR01000043">
    <property type="protein sequence ID" value="RUQ81013.1"/>
    <property type="molecule type" value="Genomic_DNA"/>
</dbReference>
<dbReference type="SUPFAM" id="SSF56112">
    <property type="entry name" value="Protein kinase-like (PK-like)"/>
    <property type="match status" value="1"/>
</dbReference>
<name>A0A433JGN4_9GAMM</name>
<dbReference type="InterPro" id="IPR011009">
    <property type="entry name" value="Kinase-like_dom_sf"/>
</dbReference>
<dbReference type="Pfam" id="PF04655">
    <property type="entry name" value="APH_6_hur"/>
    <property type="match status" value="1"/>
</dbReference>
<protein>
    <submittedName>
        <fullName evidence="1">Aminoglycoside phosphotransferase</fullName>
    </submittedName>
</protein>
<evidence type="ECO:0000313" key="2">
    <source>
        <dbReference type="Proteomes" id="UP000288012"/>
    </source>
</evidence>
<dbReference type="GO" id="GO:0016773">
    <property type="term" value="F:phosphotransferase activity, alcohol group as acceptor"/>
    <property type="evidence" value="ECO:0007669"/>
    <property type="project" value="InterPro"/>
</dbReference>
<gene>
    <name evidence="1" type="ORF">EKM59_10875</name>
</gene>
<keyword evidence="2" id="KW-1185">Reference proteome</keyword>
<evidence type="ECO:0000313" key="1">
    <source>
        <dbReference type="EMBL" id="RUQ81013.1"/>
    </source>
</evidence>
<reference evidence="1 2" key="1">
    <citation type="submission" date="2018-12" db="EMBL/GenBank/DDBJ databases">
        <title>Legionella sp,whole genome shotgun sequence.</title>
        <authorList>
            <person name="Wu H."/>
        </authorList>
    </citation>
    <scope>NUCLEOTIDE SEQUENCE [LARGE SCALE GENOMIC DNA]</scope>
    <source>
        <strain evidence="2">km714</strain>
    </source>
</reference>
<dbReference type="Gene3D" id="3.90.1200.10">
    <property type="match status" value="1"/>
</dbReference>
<accession>A0A433JGN4</accession>
<dbReference type="InterPro" id="IPR006748">
    <property type="entry name" value="NH2Glyco/OHUrea_AB-resist_kin"/>
</dbReference>
<dbReference type="Proteomes" id="UP000288012">
    <property type="component" value="Unassembled WGS sequence"/>
</dbReference>
<keyword evidence="1" id="KW-0808">Transferase</keyword>
<dbReference type="GO" id="GO:0019748">
    <property type="term" value="P:secondary metabolic process"/>
    <property type="evidence" value="ECO:0007669"/>
    <property type="project" value="InterPro"/>
</dbReference>
<organism evidence="1 2">
    <name type="scientific">Legionella septentrionalis</name>
    <dbReference type="NCBI Taxonomy" id="2498109"/>
    <lineage>
        <taxon>Bacteria</taxon>
        <taxon>Pseudomonadati</taxon>
        <taxon>Pseudomonadota</taxon>
        <taxon>Gammaproteobacteria</taxon>
        <taxon>Legionellales</taxon>
        <taxon>Legionellaceae</taxon>
        <taxon>Legionella</taxon>
    </lineage>
</organism>